<sequence>MSRFRSQLLHRPPGGVVDVVRHLLAVQAQDVSAFPLAIRVRSAGLSAADVAAARERREVVRCWGPRGTLHLVAVEDLEWLYPLVAPSPAGSLRRLRQLGVDPGLDAAAVLKGRGPVTKAELGALLGVEGQAIVHLAALAAARGLVVLGPERSGKATYVHAGDWLGAPLPTSLSDRDAAVRALVARYRAAHDPSEPEDLAQWSGLPLGEIRAAWGGDSTVEGEPGDGVRLLPAYDEYLLGWRSRDPGYRSAGGVIRSAVLVGGRVVGTWRGRGKTLAVEAYEPLSDVVRAGIAEEIADIERFL</sequence>
<gene>
    <name evidence="1" type="ORF">BJ998_008925</name>
</gene>
<keyword evidence="2" id="KW-1185">Reference proteome</keyword>
<dbReference type="RefSeq" id="WP_184870119.1">
    <property type="nucleotide sequence ID" value="NZ_JACHIR010000003.1"/>
</dbReference>
<comment type="caution">
    <text evidence="1">The sequence shown here is derived from an EMBL/GenBank/DDBJ whole genome shotgun (WGS) entry which is preliminary data.</text>
</comment>
<dbReference type="Proteomes" id="UP000585638">
    <property type="component" value="Unassembled WGS sequence"/>
</dbReference>
<dbReference type="Pfam" id="PF06224">
    <property type="entry name" value="AlkZ-like"/>
    <property type="match status" value="1"/>
</dbReference>
<evidence type="ECO:0000313" key="2">
    <source>
        <dbReference type="Proteomes" id="UP000585638"/>
    </source>
</evidence>
<organism evidence="1 2">
    <name type="scientific">Kutzneria kofuensis</name>
    <dbReference type="NCBI Taxonomy" id="103725"/>
    <lineage>
        <taxon>Bacteria</taxon>
        <taxon>Bacillati</taxon>
        <taxon>Actinomycetota</taxon>
        <taxon>Actinomycetes</taxon>
        <taxon>Pseudonocardiales</taxon>
        <taxon>Pseudonocardiaceae</taxon>
        <taxon>Kutzneria</taxon>
    </lineage>
</organism>
<protein>
    <recommendedName>
        <fullName evidence="3">Winged helix DNA-binding protein</fullName>
    </recommendedName>
</protein>
<dbReference type="InterPro" id="IPR009351">
    <property type="entry name" value="AlkZ-like"/>
</dbReference>
<evidence type="ECO:0000313" key="1">
    <source>
        <dbReference type="EMBL" id="MBB5897666.1"/>
    </source>
</evidence>
<proteinExistence type="predicted"/>
<dbReference type="EMBL" id="JACHIR010000003">
    <property type="protein sequence ID" value="MBB5897666.1"/>
    <property type="molecule type" value="Genomic_DNA"/>
</dbReference>
<dbReference type="AlphaFoldDB" id="A0A7W9NML5"/>
<dbReference type="PANTHER" id="PTHR38479">
    <property type="entry name" value="LMO0824 PROTEIN"/>
    <property type="match status" value="1"/>
</dbReference>
<dbReference type="PANTHER" id="PTHR38479:SF2">
    <property type="entry name" value="WINGED HELIX DNA-BINDING DOMAIN-CONTAINING PROTEIN"/>
    <property type="match status" value="1"/>
</dbReference>
<reference evidence="1 2" key="1">
    <citation type="submission" date="2020-08" db="EMBL/GenBank/DDBJ databases">
        <title>Sequencing the genomes of 1000 actinobacteria strains.</title>
        <authorList>
            <person name="Klenk H.-P."/>
        </authorList>
    </citation>
    <scope>NUCLEOTIDE SEQUENCE [LARGE SCALE GENOMIC DNA]</scope>
    <source>
        <strain evidence="1 2">DSM 43851</strain>
    </source>
</reference>
<evidence type="ECO:0008006" key="3">
    <source>
        <dbReference type="Google" id="ProtNLM"/>
    </source>
</evidence>
<name>A0A7W9NML5_9PSEU</name>
<accession>A0A7W9NML5</accession>